<dbReference type="InterPro" id="IPR019704">
    <property type="entry name" value="Flagellar_assmbl_FliX_class2"/>
</dbReference>
<dbReference type="RefSeq" id="WP_420244975.1">
    <property type="nucleotide sequence ID" value="NZ_BOPV01000001.1"/>
</dbReference>
<evidence type="ECO:0000256" key="1">
    <source>
        <dbReference type="SAM" id="MobiDB-lite"/>
    </source>
</evidence>
<evidence type="ECO:0000313" key="2">
    <source>
        <dbReference type="EMBL" id="GIL41487.1"/>
    </source>
</evidence>
<dbReference type="AlphaFoldDB" id="A0A8S8XIL0"/>
<organism evidence="2 3">
    <name type="scientific">Roseiterribacter gracilis</name>
    <dbReference type="NCBI Taxonomy" id="2812848"/>
    <lineage>
        <taxon>Bacteria</taxon>
        <taxon>Pseudomonadati</taxon>
        <taxon>Pseudomonadota</taxon>
        <taxon>Alphaproteobacteria</taxon>
        <taxon>Rhodospirillales</taxon>
        <taxon>Roseiterribacteraceae</taxon>
        <taxon>Roseiterribacter</taxon>
    </lineage>
</organism>
<protein>
    <submittedName>
        <fullName evidence="2">Flagellar assembly protein FliX</fullName>
    </submittedName>
</protein>
<dbReference type="Pfam" id="PF10768">
    <property type="entry name" value="FliX"/>
    <property type="match status" value="1"/>
</dbReference>
<accession>A0A8S8XIL0</accession>
<feature type="region of interest" description="Disordered" evidence="1">
    <location>
        <begin position="1"/>
        <end position="45"/>
    </location>
</feature>
<proteinExistence type="predicted"/>
<keyword evidence="2" id="KW-0966">Cell projection</keyword>
<keyword evidence="2" id="KW-0282">Flagellum</keyword>
<reference evidence="2" key="1">
    <citation type="submission" date="2021-02" db="EMBL/GenBank/DDBJ databases">
        <title>Genome sequence of Rhodospirillales sp. strain TMPK1 isolated from soil.</title>
        <authorList>
            <person name="Nakai R."/>
            <person name="Kusada H."/>
            <person name="Tamaki H."/>
        </authorList>
    </citation>
    <scope>NUCLEOTIDE SEQUENCE</scope>
    <source>
        <strain evidence="2">TMPK1</strain>
    </source>
</reference>
<keyword evidence="3" id="KW-1185">Reference proteome</keyword>
<dbReference type="GO" id="GO:0044781">
    <property type="term" value="P:bacterial-type flagellum organization"/>
    <property type="evidence" value="ECO:0007669"/>
    <property type="project" value="InterPro"/>
</dbReference>
<evidence type="ECO:0000313" key="3">
    <source>
        <dbReference type="Proteomes" id="UP000681075"/>
    </source>
</evidence>
<dbReference type="Proteomes" id="UP000681075">
    <property type="component" value="Unassembled WGS sequence"/>
</dbReference>
<sequence>MSVDGVGRIRNQPAGRTNKTSGTGGSDFARLLEGESGETTPVSAGAPVGAVSGLLAVQQAGDPLEGRRRARRRAHDMLSELEGLVHGLLDDDLPAERLEALAALAKSERAEVDDPELAELLDQIELRVQVELAKRGRSTI</sequence>
<gene>
    <name evidence="2" type="primary">fliX</name>
    <name evidence="2" type="ORF">TMPK1_37240</name>
</gene>
<dbReference type="EMBL" id="BOPV01000001">
    <property type="protein sequence ID" value="GIL41487.1"/>
    <property type="molecule type" value="Genomic_DNA"/>
</dbReference>
<name>A0A8S8XIL0_9PROT</name>
<comment type="caution">
    <text evidence="2">The sequence shown here is derived from an EMBL/GenBank/DDBJ whole genome shotgun (WGS) entry which is preliminary data.</text>
</comment>
<keyword evidence="2" id="KW-0969">Cilium</keyword>